<accession>A0AAF0EVL5</accession>
<feature type="region of interest" description="Disordered" evidence="3">
    <location>
        <begin position="393"/>
        <end position="458"/>
    </location>
</feature>
<dbReference type="RefSeq" id="XP_060120658.1">
    <property type="nucleotide sequence ID" value="XM_060264675.1"/>
</dbReference>
<evidence type="ECO:0008006" key="6">
    <source>
        <dbReference type="Google" id="ProtNLM"/>
    </source>
</evidence>
<comment type="catalytic activity">
    <reaction evidence="2">
        <text>a monoacylglycerol + H2O = glycerol + a fatty acid + H(+)</text>
        <dbReference type="Rhea" id="RHEA:15245"/>
        <dbReference type="ChEBI" id="CHEBI:15377"/>
        <dbReference type="ChEBI" id="CHEBI:15378"/>
        <dbReference type="ChEBI" id="CHEBI:17408"/>
        <dbReference type="ChEBI" id="CHEBI:17754"/>
        <dbReference type="ChEBI" id="CHEBI:28868"/>
    </reaction>
</comment>
<evidence type="ECO:0000313" key="4">
    <source>
        <dbReference type="EMBL" id="WFD37761.1"/>
    </source>
</evidence>
<dbReference type="PANTHER" id="PTHR35560">
    <property type="entry name" value="BLL0132 PROTEIN"/>
    <property type="match status" value="1"/>
</dbReference>
<dbReference type="AlphaFoldDB" id="A0AAF0EVL5"/>
<reference evidence="4" key="1">
    <citation type="submission" date="2023-03" db="EMBL/GenBank/DDBJ databases">
        <title>Mating type loci evolution in Malassezia.</title>
        <authorList>
            <person name="Coelho M.A."/>
        </authorList>
    </citation>
    <scope>NUCLEOTIDE SEQUENCE</scope>
    <source>
        <strain evidence="4">CBS 9431</strain>
    </source>
</reference>
<dbReference type="GeneID" id="85224357"/>
<protein>
    <recommendedName>
        <fullName evidence="6">Transmembrane protein</fullName>
    </recommendedName>
</protein>
<evidence type="ECO:0000256" key="3">
    <source>
        <dbReference type="SAM" id="MobiDB-lite"/>
    </source>
</evidence>
<feature type="region of interest" description="Disordered" evidence="3">
    <location>
        <begin position="29"/>
        <end position="48"/>
    </location>
</feature>
<keyword evidence="5" id="KW-1185">Reference proteome</keyword>
<evidence type="ECO:0000256" key="1">
    <source>
        <dbReference type="ARBA" id="ARBA00047591"/>
    </source>
</evidence>
<comment type="catalytic activity">
    <reaction evidence="1">
        <text>a diacylglycerol + H2O = a monoacylglycerol + a fatty acid + H(+)</text>
        <dbReference type="Rhea" id="RHEA:32731"/>
        <dbReference type="ChEBI" id="CHEBI:15377"/>
        <dbReference type="ChEBI" id="CHEBI:15378"/>
        <dbReference type="ChEBI" id="CHEBI:17408"/>
        <dbReference type="ChEBI" id="CHEBI:18035"/>
        <dbReference type="ChEBI" id="CHEBI:28868"/>
    </reaction>
</comment>
<organism evidence="4 5">
    <name type="scientific">Malassezia japonica</name>
    <dbReference type="NCBI Taxonomy" id="223818"/>
    <lineage>
        <taxon>Eukaryota</taxon>
        <taxon>Fungi</taxon>
        <taxon>Dikarya</taxon>
        <taxon>Basidiomycota</taxon>
        <taxon>Ustilaginomycotina</taxon>
        <taxon>Malasseziomycetes</taxon>
        <taxon>Malasseziales</taxon>
        <taxon>Malasseziaceae</taxon>
        <taxon>Malassezia</taxon>
    </lineage>
</organism>
<evidence type="ECO:0000256" key="2">
    <source>
        <dbReference type="ARBA" id="ARBA00048461"/>
    </source>
</evidence>
<dbReference type="PANTHER" id="PTHR35560:SF3">
    <property type="entry name" value="PEPTIDASE S9 PROLYL OLIGOPEPTIDASE CATALYTIC DOMAIN-CONTAINING PROTEIN"/>
    <property type="match status" value="1"/>
</dbReference>
<sequence length="458" mass="49993">MSSKSSMEIRTPFFRRRFTHLDISSKLDAKAHKGTDEGVQHDSPNVPDGSQLISLPVGQHGEKIAVYWSASPNNPKVEHAFVMMHGRLRDGDHYWTVMNNALKAAQKANYGGARKESIIVAPEMYSTKLNKGQYDAKTLAWGETNAWQAGGIATHPKGTNLTSMDALDAILDHFSDRQAFPSMKNITLVGHGGGGQLMNRYAATGKDPKDSNLYVRYIVGDPSSSPYFTHHRPVTDKSIASKDSCHGYDNWRYGFADFPGTLDSKLTPKDYFKRYLSRDVLNIVGLKDVQHNGDQKCMALLQGGHKRRDRNFSWWRYVNSLAKTNEDLSGFPGNFSDLPDWSDTHNGSIGTRLAIVEDASHNAAKIFSSKIGRSALFDHYSIDMGWRPAAWHKNQKNKAASKSSSNSTSSSSSKSSNSSNSSSSTSSASSTGSTGRSSGSSNAVNAISSNSASSTTSN</sequence>
<dbReference type="InterPro" id="IPR029058">
    <property type="entry name" value="AB_hydrolase_fold"/>
</dbReference>
<dbReference type="EMBL" id="CP119958">
    <property type="protein sequence ID" value="WFD37761.1"/>
    <property type="molecule type" value="Genomic_DNA"/>
</dbReference>
<gene>
    <name evidence="4" type="ORF">MJAP1_000708</name>
</gene>
<proteinExistence type="predicted"/>
<evidence type="ECO:0000313" key="5">
    <source>
        <dbReference type="Proteomes" id="UP001217754"/>
    </source>
</evidence>
<name>A0AAF0EVL5_9BASI</name>
<dbReference type="Gene3D" id="3.40.50.1820">
    <property type="entry name" value="alpha/beta hydrolase"/>
    <property type="match status" value="1"/>
</dbReference>
<dbReference type="Proteomes" id="UP001217754">
    <property type="component" value="Chromosome 1"/>
</dbReference>
<feature type="compositionally biased region" description="Low complexity" evidence="3">
    <location>
        <begin position="397"/>
        <end position="458"/>
    </location>
</feature>
<dbReference type="SUPFAM" id="SSF53474">
    <property type="entry name" value="alpha/beta-Hydrolases"/>
    <property type="match status" value="1"/>
</dbReference>
<feature type="compositionally biased region" description="Basic and acidic residues" evidence="3">
    <location>
        <begin position="29"/>
        <end position="40"/>
    </location>
</feature>